<proteinExistence type="predicted"/>
<gene>
    <name evidence="1" type="ORF">BN2614_LOCUS2</name>
</gene>
<keyword evidence="2" id="KW-1185">Reference proteome</keyword>
<feature type="non-terminal residue" evidence="1">
    <location>
        <position position="1"/>
    </location>
</feature>
<organism evidence="1 2">
    <name type="scientific">Gulo gulo</name>
    <name type="common">Wolverine</name>
    <name type="synonym">Gluton</name>
    <dbReference type="NCBI Taxonomy" id="48420"/>
    <lineage>
        <taxon>Eukaryota</taxon>
        <taxon>Metazoa</taxon>
        <taxon>Chordata</taxon>
        <taxon>Craniata</taxon>
        <taxon>Vertebrata</taxon>
        <taxon>Euteleostomi</taxon>
        <taxon>Mammalia</taxon>
        <taxon>Eutheria</taxon>
        <taxon>Laurasiatheria</taxon>
        <taxon>Carnivora</taxon>
        <taxon>Caniformia</taxon>
        <taxon>Musteloidea</taxon>
        <taxon>Mustelidae</taxon>
        <taxon>Guloninae</taxon>
        <taxon>Gulo</taxon>
    </lineage>
</organism>
<reference evidence="1 2" key="1">
    <citation type="submission" date="2018-10" db="EMBL/GenBank/DDBJ databases">
        <authorList>
            <person name="Ekblom R."/>
            <person name="Jareborg N."/>
        </authorList>
    </citation>
    <scope>NUCLEOTIDE SEQUENCE [LARGE SCALE GENOMIC DNA]</scope>
    <source>
        <tissue evidence="1">Muscle</tissue>
    </source>
</reference>
<comment type="caution">
    <text evidence="1">The sequence shown here is derived from an EMBL/GenBank/DDBJ whole genome shotgun (WGS) entry which is preliminary data.</text>
</comment>
<name>A0A9X9LET0_GULGU</name>
<accession>A0A9X9LET0</accession>
<evidence type="ECO:0000313" key="2">
    <source>
        <dbReference type="Proteomes" id="UP000269945"/>
    </source>
</evidence>
<sequence length="54" mass="5609">GKASLFPDVRPQVLADYGLSLTGVSGSQVRNLTDPQGSACRADCSSDVVKAHHP</sequence>
<dbReference type="AlphaFoldDB" id="A0A9X9LET0"/>
<protein>
    <submittedName>
        <fullName evidence="1">Uncharacterized protein</fullName>
    </submittedName>
</protein>
<dbReference type="Proteomes" id="UP000269945">
    <property type="component" value="Unassembled WGS sequence"/>
</dbReference>
<evidence type="ECO:0000313" key="1">
    <source>
        <dbReference type="EMBL" id="VCW66448.1"/>
    </source>
</evidence>
<dbReference type="EMBL" id="CYRY02001809">
    <property type="protein sequence ID" value="VCW66448.1"/>
    <property type="molecule type" value="Genomic_DNA"/>
</dbReference>